<organism evidence="1 2">
    <name type="scientific">Siminovitchia thermophila</name>
    <dbReference type="NCBI Taxonomy" id="1245522"/>
    <lineage>
        <taxon>Bacteria</taxon>
        <taxon>Bacillati</taxon>
        <taxon>Bacillota</taxon>
        <taxon>Bacilli</taxon>
        <taxon>Bacillales</taxon>
        <taxon>Bacillaceae</taxon>
        <taxon>Siminovitchia</taxon>
    </lineage>
</organism>
<accession>A0ABS2R316</accession>
<name>A0ABS2R316_9BACI</name>
<comment type="caution">
    <text evidence="1">The sequence shown here is derived from an EMBL/GenBank/DDBJ whole genome shotgun (WGS) entry which is preliminary data.</text>
</comment>
<dbReference type="Proteomes" id="UP000823485">
    <property type="component" value="Unassembled WGS sequence"/>
</dbReference>
<sequence>MKALFKFFSLNEISLGIIKYKWGNTVTKKP</sequence>
<reference evidence="1 2" key="1">
    <citation type="submission" date="2021-01" db="EMBL/GenBank/DDBJ databases">
        <title>Genomic Encyclopedia of Type Strains, Phase IV (KMG-IV): sequencing the most valuable type-strain genomes for metagenomic binning, comparative biology and taxonomic classification.</title>
        <authorList>
            <person name="Goeker M."/>
        </authorList>
    </citation>
    <scope>NUCLEOTIDE SEQUENCE [LARGE SCALE GENOMIC DNA]</scope>
    <source>
        <strain evidence="1 2">DSM 105453</strain>
    </source>
</reference>
<keyword evidence="2" id="KW-1185">Reference proteome</keyword>
<evidence type="ECO:0000313" key="1">
    <source>
        <dbReference type="EMBL" id="MBM7714033.1"/>
    </source>
</evidence>
<proteinExistence type="predicted"/>
<evidence type="ECO:0000313" key="2">
    <source>
        <dbReference type="Proteomes" id="UP000823485"/>
    </source>
</evidence>
<protein>
    <submittedName>
        <fullName evidence="1">Uncharacterized protein</fullName>
    </submittedName>
</protein>
<dbReference type="EMBL" id="JAFBFH010000005">
    <property type="protein sequence ID" value="MBM7714033.1"/>
    <property type="molecule type" value="Genomic_DNA"/>
</dbReference>
<gene>
    <name evidence="1" type="ORF">JOC94_001005</name>
</gene>